<sequence>MTMSAGAHRFGALMRNPTRFSLQRLASSAASPKWSPKFFTDDVEDGSPVYRHVLKFQRPTIVKCTKQLLNTVSFIGSVDFPLKRMKTESFGAYTMLSVKASPDSKTKFRILMKMWFEMAEMCLQHLEPEDFVYVSGHLGSFKKDLKTYYEVIVNELNYIDQGFQGQKSRKVEGSQAGAGGFEVDENRLYLWQVFFTNPYEWWDYRNHKVNPRQPDFKNRHTGEALWLRTNDPPWIKRQLQLLDTRMATQSQGDYAGSRSRVSKWVYDG</sequence>
<dbReference type="Proteomes" id="UP000327013">
    <property type="component" value="Chromosome 5"/>
</dbReference>
<keyword evidence="2" id="KW-1185">Reference proteome</keyword>
<dbReference type="PANTHER" id="PTHR10302:SF18">
    <property type="entry name" value="PROTEIN OSB1, MITOCHONDRIAL"/>
    <property type="match status" value="1"/>
</dbReference>
<name>A0A5N6R7E3_9ROSI</name>
<reference evidence="1 2" key="1">
    <citation type="submission" date="2019-06" db="EMBL/GenBank/DDBJ databases">
        <title>A chromosomal-level reference genome of Carpinus fangiana (Coryloideae, Betulaceae).</title>
        <authorList>
            <person name="Yang X."/>
            <person name="Wang Z."/>
            <person name="Zhang L."/>
            <person name="Hao G."/>
            <person name="Liu J."/>
            <person name="Yang Y."/>
        </authorList>
    </citation>
    <scope>NUCLEOTIDE SEQUENCE [LARGE SCALE GENOMIC DNA]</scope>
    <source>
        <strain evidence="1">Cfa_2016G</strain>
        <tissue evidence="1">Leaf</tissue>
    </source>
</reference>
<dbReference type="AlphaFoldDB" id="A0A5N6R7E3"/>
<evidence type="ECO:0000313" key="1">
    <source>
        <dbReference type="EMBL" id="KAE8056840.1"/>
    </source>
</evidence>
<accession>A0A5N6R7E3</accession>
<proteinExistence type="predicted"/>
<evidence type="ECO:0000313" key="2">
    <source>
        <dbReference type="Proteomes" id="UP000327013"/>
    </source>
</evidence>
<gene>
    <name evidence="1" type="ORF">FH972_013576</name>
</gene>
<dbReference type="GO" id="GO:0006264">
    <property type="term" value="P:mitochondrial DNA replication"/>
    <property type="evidence" value="ECO:0007669"/>
    <property type="project" value="TreeGrafter"/>
</dbReference>
<evidence type="ECO:0008006" key="3">
    <source>
        <dbReference type="Google" id="ProtNLM"/>
    </source>
</evidence>
<dbReference type="GO" id="GO:0042645">
    <property type="term" value="C:mitochondrial nucleoid"/>
    <property type="evidence" value="ECO:0007669"/>
    <property type="project" value="TreeGrafter"/>
</dbReference>
<dbReference type="OrthoDB" id="1078367at2759"/>
<dbReference type="EMBL" id="CM017325">
    <property type="protein sequence ID" value="KAE8056840.1"/>
    <property type="molecule type" value="Genomic_DNA"/>
</dbReference>
<organism evidence="1 2">
    <name type="scientific">Carpinus fangiana</name>
    <dbReference type="NCBI Taxonomy" id="176857"/>
    <lineage>
        <taxon>Eukaryota</taxon>
        <taxon>Viridiplantae</taxon>
        <taxon>Streptophyta</taxon>
        <taxon>Embryophyta</taxon>
        <taxon>Tracheophyta</taxon>
        <taxon>Spermatophyta</taxon>
        <taxon>Magnoliopsida</taxon>
        <taxon>eudicotyledons</taxon>
        <taxon>Gunneridae</taxon>
        <taxon>Pentapetalae</taxon>
        <taxon>rosids</taxon>
        <taxon>fabids</taxon>
        <taxon>Fagales</taxon>
        <taxon>Betulaceae</taxon>
        <taxon>Carpinus</taxon>
    </lineage>
</organism>
<dbReference type="PANTHER" id="PTHR10302">
    <property type="entry name" value="SINGLE-STRANDED DNA-BINDING PROTEIN"/>
    <property type="match status" value="1"/>
</dbReference>
<dbReference type="GO" id="GO:0003697">
    <property type="term" value="F:single-stranded DNA binding"/>
    <property type="evidence" value="ECO:0007669"/>
    <property type="project" value="InterPro"/>
</dbReference>
<protein>
    <recommendedName>
        <fullName evidence="3">Protein OSB1, mitochondrial</fullName>
    </recommendedName>
</protein>
<dbReference type="InterPro" id="IPR011344">
    <property type="entry name" value="ssDNA-bd"/>
</dbReference>